<evidence type="ECO:0000313" key="2">
    <source>
        <dbReference type="Proteomes" id="UP000887229"/>
    </source>
</evidence>
<comment type="caution">
    <text evidence="1">The sequence shown here is derived from an EMBL/GenBank/DDBJ whole genome shotgun (WGS) entry which is preliminary data.</text>
</comment>
<gene>
    <name evidence="1" type="ORF">F5Z01DRAFT_637460</name>
</gene>
<reference evidence="1" key="1">
    <citation type="journal article" date="2021" name="IMA Fungus">
        <title>Genomic characterization of three marine fungi, including Emericellopsis atlantica sp. nov. with signatures of a generalist lifestyle and marine biomass degradation.</title>
        <authorList>
            <person name="Hagestad O.C."/>
            <person name="Hou L."/>
            <person name="Andersen J.H."/>
            <person name="Hansen E.H."/>
            <person name="Altermark B."/>
            <person name="Li C."/>
            <person name="Kuhnert E."/>
            <person name="Cox R.J."/>
            <person name="Crous P.W."/>
            <person name="Spatafora J.W."/>
            <person name="Lail K."/>
            <person name="Amirebrahimi M."/>
            <person name="Lipzen A."/>
            <person name="Pangilinan J."/>
            <person name="Andreopoulos W."/>
            <person name="Hayes R.D."/>
            <person name="Ng V."/>
            <person name="Grigoriev I.V."/>
            <person name="Jackson S.A."/>
            <person name="Sutton T.D.S."/>
            <person name="Dobson A.D.W."/>
            <person name="Rama T."/>
        </authorList>
    </citation>
    <scope>NUCLEOTIDE SEQUENCE</scope>
    <source>
        <strain evidence="1">TS7</strain>
    </source>
</reference>
<sequence>MPSDKDRLYVALYAHGGAPTMPGLEDTYHWALMLGPKIETENSKGARYHALEKIRFVGESDDPVSTWEYDERESSLLATSMLLVRVIFAKVKDRDRSEFILRNIPIRAGEVGWNCVGWVKKAIETALSDKKALGPPKNLNWDSIRDTAMWYVEKKKAAHRFDGRVKYDQEKAATWDMFDGVELVP</sequence>
<protein>
    <submittedName>
        <fullName evidence="1">Uncharacterized protein</fullName>
    </submittedName>
</protein>
<dbReference type="InterPro" id="IPR054208">
    <property type="entry name" value="DUF6914"/>
</dbReference>
<evidence type="ECO:0000313" key="1">
    <source>
        <dbReference type="EMBL" id="KAG9253201.1"/>
    </source>
</evidence>
<organism evidence="1 2">
    <name type="scientific">Emericellopsis atlantica</name>
    <dbReference type="NCBI Taxonomy" id="2614577"/>
    <lineage>
        <taxon>Eukaryota</taxon>
        <taxon>Fungi</taxon>
        <taxon>Dikarya</taxon>
        <taxon>Ascomycota</taxon>
        <taxon>Pezizomycotina</taxon>
        <taxon>Sordariomycetes</taxon>
        <taxon>Hypocreomycetidae</taxon>
        <taxon>Hypocreales</taxon>
        <taxon>Bionectriaceae</taxon>
        <taxon>Emericellopsis</taxon>
    </lineage>
</organism>
<accession>A0A9P8CPY1</accession>
<name>A0A9P8CPY1_9HYPO</name>
<dbReference type="Proteomes" id="UP000887229">
    <property type="component" value="Unassembled WGS sequence"/>
</dbReference>
<dbReference type="GeneID" id="70293188"/>
<proteinExistence type="predicted"/>
<dbReference type="OrthoDB" id="2679825at2759"/>
<dbReference type="Pfam" id="PF21858">
    <property type="entry name" value="DUF6914"/>
    <property type="match status" value="1"/>
</dbReference>
<dbReference type="AlphaFoldDB" id="A0A9P8CPY1"/>
<keyword evidence="2" id="KW-1185">Reference proteome</keyword>
<dbReference type="EMBL" id="MU251258">
    <property type="protein sequence ID" value="KAG9253201.1"/>
    <property type="molecule type" value="Genomic_DNA"/>
</dbReference>
<dbReference type="RefSeq" id="XP_046117125.1">
    <property type="nucleotide sequence ID" value="XM_046262285.1"/>
</dbReference>